<keyword evidence="5 12" id="KW-0808">Transferase</keyword>
<evidence type="ECO:0000256" key="9">
    <source>
        <dbReference type="ARBA" id="ARBA00023034"/>
    </source>
</evidence>
<feature type="transmembrane region" description="Helical" evidence="12">
    <location>
        <begin position="40"/>
        <end position="61"/>
    </location>
</feature>
<evidence type="ECO:0000259" key="14">
    <source>
        <dbReference type="Pfam" id="PF17039"/>
    </source>
</evidence>
<evidence type="ECO:0000256" key="4">
    <source>
        <dbReference type="ARBA" id="ARBA00022676"/>
    </source>
</evidence>
<dbReference type="InterPro" id="IPR001503">
    <property type="entry name" value="Glyco_trans_10"/>
</dbReference>
<evidence type="ECO:0000259" key="13">
    <source>
        <dbReference type="Pfam" id="PF00852"/>
    </source>
</evidence>
<evidence type="ECO:0000256" key="1">
    <source>
        <dbReference type="ARBA" id="ARBA00004447"/>
    </source>
</evidence>
<dbReference type="Proteomes" id="UP001153292">
    <property type="component" value="Chromosome 14"/>
</dbReference>
<dbReference type="EMBL" id="OU963907">
    <property type="protein sequence ID" value="CAH2982314.1"/>
    <property type="molecule type" value="Genomic_DNA"/>
</dbReference>
<dbReference type="Gene3D" id="3.40.50.11660">
    <property type="entry name" value="Glycosyl transferase family 10, C-terminal domain"/>
    <property type="match status" value="1"/>
</dbReference>
<evidence type="ECO:0000256" key="2">
    <source>
        <dbReference type="ARBA" id="ARBA00004922"/>
    </source>
</evidence>
<keyword evidence="10 12" id="KW-0472">Membrane</keyword>
<dbReference type="InterPro" id="IPR038577">
    <property type="entry name" value="GT10-like_C_sf"/>
</dbReference>
<protein>
    <recommendedName>
        <fullName evidence="12">Fucosyltransferase</fullName>
        <ecNumber evidence="12">2.4.1.-</ecNumber>
    </recommendedName>
</protein>
<feature type="domain" description="Fucosyltransferase C-terminal" evidence="13">
    <location>
        <begin position="219"/>
        <end position="400"/>
    </location>
</feature>
<evidence type="ECO:0000313" key="15">
    <source>
        <dbReference type="EMBL" id="CAH2982314.1"/>
    </source>
</evidence>
<comment type="pathway">
    <text evidence="2">Protein modification; protein glycosylation.</text>
</comment>
<evidence type="ECO:0000256" key="6">
    <source>
        <dbReference type="ARBA" id="ARBA00022692"/>
    </source>
</evidence>
<reference evidence="15" key="1">
    <citation type="submission" date="2021-12" db="EMBL/GenBank/DDBJ databases">
        <authorList>
            <person name="King R."/>
        </authorList>
    </citation>
    <scope>NUCLEOTIDE SEQUENCE</scope>
</reference>
<keyword evidence="16" id="KW-1185">Reference proteome</keyword>
<comment type="similarity">
    <text evidence="3 12">Belongs to the glycosyltransferase 10 family.</text>
</comment>
<dbReference type="Pfam" id="PF17039">
    <property type="entry name" value="Glyco_tran_10_N"/>
    <property type="match status" value="1"/>
</dbReference>
<dbReference type="Pfam" id="PF00852">
    <property type="entry name" value="Glyco_transf_10"/>
    <property type="match status" value="1"/>
</dbReference>
<dbReference type="PANTHER" id="PTHR48438">
    <property type="entry name" value="ALPHA-(1,3)-FUCOSYLTRANSFERASE C-RELATED"/>
    <property type="match status" value="1"/>
</dbReference>
<evidence type="ECO:0000256" key="3">
    <source>
        <dbReference type="ARBA" id="ARBA00008919"/>
    </source>
</evidence>
<evidence type="ECO:0000256" key="10">
    <source>
        <dbReference type="ARBA" id="ARBA00023136"/>
    </source>
</evidence>
<keyword evidence="9 12" id="KW-0333">Golgi apparatus</keyword>
<keyword evidence="7" id="KW-0735">Signal-anchor</keyword>
<evidence type="ECO:0000256" key="7">
    <source>
        <dbReference type="ARBA" id="ARBA00022968"/>
    </source>
</evidence>
<gene>
    <name evidence="15" type="ORF">CHILSU_LOCUS2756</name>
</gene>
<keyword evidence="6 12" id="KW-0812">Transmembrane</keyword>
<dbReference type="PANTHER" id="PTHR48438:SF1">
    <property type="entry name" value="ALPHA-(1,3)-FUCOSYLTRANSFERASE C-RELATED"/>
    <property type="match status" value="1"/>
</dbReference>
<comment type="subcellular location">
    <subcellularLocation>
        <location evidence="1 12">Golgi apparatus</location>
        <location evidence="1 12">Golgi stack membrane</location>
        <topology evidence="1 12">Single-pass type II membrane protein</topology>
    </subcellularLocation>
</comment>
<keyword evidence="4 12" id="KW-0328">Glycosyltransferase</keyword>
<evidence type="ECO:0000256" key="11">
    <source>
        <dbReference type="ARBA" id="ARBA00023180"/>
    </source>
</evidence>
<sequence length="414" mass="48494">METQRLDSTVNDGVAIPLAFEQRTPASLSPTTEMNHRFRLVVFCSAAIAAVWFVYISMSAFTPAAPQTRLLSVKYILQWTPRFSPFNLIKEGSAGFHSKNCAYTNCFVTADKNFLPHLTDFDAIAISGKELTKRIELPNQRAEHQKYIFAATESADYYPVCDSVYDNYFNWTWTYKINSDFRWGYIKIYDLDGRLVGPKKDMQWPTLAPIGDELKRKLDGKSKFAAWFVSNCNTLSKREMFYKLMENESKVLNYNLTVDVYGNCEKLKCPRDKEEDCYKLVEDDYYFYLSFENSFAEDYVTEKLLTALNHYAIPVVYGAANYSRFLPPGSYLNALELGARNLLERMNEIYNDKEKFYDFFRWRNHYRYEHSLGKDVCDLCAALNNEEMMKPHTHTNLRKWWNDARWDDKNNRCS</sequence>
<proteinExistence type="inferred from homology"/>
<organism evidence="15 16">
    <name type="scientific">Chilo suppressalis</name>
    <name type="common">Asiatic rice borer moth</name>
    <dbReference type="NCBI Taxonomy" id="168631"/>
    <lineage>
        <taxon>Eukaryota</taxon>
        <taxon>Metazoa</taxon>
        <taxon>Ecdysozoa</taxon>
        <taxon>Arthropoda</taxon>
        <taxon>Hexapoda</taxon>
        <taxon>Insecta</taxon>
        <taxon>Pterygota</taxon>
        <taxon>Neoptera</taxon>
        <taxon>Endopterygota</taxon>
        <taxon>Lepidoptera</taxon>
        <taxon>Glossata</taxon>
        <taxon>Ditrysia</taxon>
        <taxon>Pyraloidea</taxon>
        <taxon>Crambidae</taxon>
        <taxon>Crambinae</taxon>
        <taxon>Chilo</taxon>
    </lineage>
</organism>
<keyword evidence="8 12" id="KW-1133">Transmembrane helix</keyword>
<name>A0ABN8L4Z8_CHISP</name>
<evidence type="ECO:0000256" key="8">
    <source>
        <dbReference type="ARBA" id="ARBA00022989"/>
    </source>
</evidence>
<feature type="domain" description="Fucosyltransferase N-terminal" evidence="14">
    <location>
        <begin position="74"/>
        <end position="185"/>
    </location>
</feature>
<evidence type="ECO:0000256" key="5">
    <source>
        <dbReference type="ARBA" id="ARBA00022679"/>
    </source>
</evidence>
<keyword evidence="11" id="KW-0325">Glycoprotein</keyword>
<accession>A0ABN8L4Z8</accession>
<evidence type="ECO:0000256" key="12">
    <source>
        <dbReference type="RuleBase" id="RU003832"/>
    </source>
</evidence>
<dbReference type="EC" id="2.4.1.-" evidence="12"/>
<dbReference type="InterPro" id="IPR055270">
    <property type="entry name" value="Glyco_tran_10_C"/>
</dbReference>
<evidence type="ECO:0000313" key="16">
    <source>
        <dbReference type="Proteomes" id="UP001153292"/>
    </source>
</evidence>
<dbReference type="SUPFAM" id="SSF53756">
    <property type="entry name" value="UDP-Glycosyltransferase/glycogen phosphorylase"/>
    <property type="match status" value="1"/>
</dbReference>
<dbReference type="InterPro" id="IPR031481">
    <property type="entry name" value="Glyco_tran_10_N"/>
</dbReference>